<keyword evidence="2" id="KW-1003">Cell membrane</keyword>
<comment type="subcellular location">
    <subcellularLocation>
        <location evidence="1">Cell membrane</location>
    </subcellularLocation>
</comment>
<dbReference type="EMBL" id="JAHLFQ010000133">
    <property type="protein sequence ID" value="MBU3804290.1"/>
    <property type="molecule type" value="Genomic_DNA"/>
</dbReference>
<comment type="caution">
    <text evidence="7">The sequence shown here is derived from an EMBL/GenBank/DDBJ whole genome shotgun (WGS) entry which is preliminary data.</text>
</comment>
<name>A0A9E2NL00_9FIRM</name>
<dbReference type="GO" id="GO:0044781">
    <property type="term" value="P:bacterial-type flagellum organization"/>
    <property type="evidence" value="ECO:0007669"/>
    <property type="project" value="InterPro"/>
</dbReference>
<keyword evidence="7" id="KW-0282">Flagellum</keyword>
<dbReference type="Proteomes" id="UP000824229">
    <property type="component" value="Unassembled WGS sequence"/>
</dbReference>
<dbReference type="AlphaFoldDB" id="A0A9E2NL00"/>
<organism evidence="7 8">
    <name type="scientific">Candidatus Cellulosilyticum pullistercoris</name>
    <dbReference type="NCBI Taxonomy" id="2838521"/>
    <lineage>
        <taxon>Bacteria</taxon>
        <taxon>Bacillati</taxon>
        <taxon>Bacillota</taxon>
        <taxon>Clostridia</taxon>
        <taxon>Lachnospirales</taxon>
        <taxon>Cellulosilyticaceae</taxon>
        <taxon>Cellulosilyticum</taxon>
    </lineage>
</organism>
<gene>
    <name evidence="7" type="ORF">H9872_06010</name>
</gene>
<sequence length="145" mass="16686">MFLNGLVVALCVIPLILYTSQYKMNGDNMLNELLELLCVSVIFIGVLGLTYWVTKKIGNMNKHMSLNKNMQIIELLPLMQGQYLYIVKIGLEYHLIGCSQKGEITYLKAIDESQLKLEEVKNKSFQEHFIHFVKGKQVSEDENKE</sequence>
<dbReference type="GO" id="GO:0016020">
    <property type="term" value="C:membrane"/>
    <property type="evidence" value="ECO:0007669"/>
    <property type="project" value="InterPro"/>
</dbReference>
<evidence type="ECO:0000313" key="8">
    <source>
        <dbReference type="Proteomes" id="UP000824229"/>
    </source>
</evidence>
<protein>
    <submittedName>
        <fullName evidence="7">Flagellar biosynthetic protein FliO</fullName>
    </submittedName>
</protein>
<keyword evidence="7" id="KW-0966">Cell projection</keyword>
<feature type="transmembrane region" description="Helical" evidence="6">
    <location>
        <begin position="33"/>
        <end position="54"/>
    </location>
</feature>
<dbReference type="InterPro" id="IPR022781">
    <property type="entry name" value="Flagellar_biosynth_FliO"/>
</dbReference>
<evidence type="ECO:0000256" key="1">
    <source>
        <dbReference type="ARBA" id="ARBA00004236"/>
    </source>
</evidence>
<proteinExistence type="predicted"/>
<dbReference type="Pfam" id="PF04347">
    <property type="entry name" value="FliO"/>
    <property type="match status" value="1"/>
</dbReference>
<reference evidence="7" key="1">
    <citation type="journal article" date="2021" name="PeerJ">
        <title>Extensive microbial diversity within the chicken gut microbiome revealed by metagenomics and culture.</title>
        <authorList>
            <person name="Gilroy R."/>
            <person name="Ravi A."/>
            <person name="Getino M."/>
            <person name="Pursley I."/>
            <person name="Horton D.L."/>
            <person name="Alikhan N.F."/>
            <person name="Baker D."/>
            <person name="Gharbi K."/>
            <person name="Hall N."/>
            <person name="Watson M."/>
            <person name="Adriaenssens E.M."/>
            <person name="Foster-Nyarko E."/>
            <person name="Jarju S."/>
            <person name="Secka A."/>
            <person name="Antonio M."/>
            <person name="Oren A."/>
            <person name="Chaudhuri R.R."/>
            <person name="La Ragione R."/>
            <person name="Hildebrand F."/>
            <person name="Pallen M.J."/>
        </authorList>
    </citation>
    <scope>NUCLEOTIDE SEQUENCE</scope>
    <source>
        <strain evidence="7">B5-657</strain>
    </source>
</reference>
<accession>A0A9E2NL00</accession>
<keyword evidence="3 6" id="KW-0812">Transmembrane</keyword>
<evidence type="ECO:0000256" key="4">
    <source>
        <dbReference type="ARBA" id="ARBA00022989"/>
    </source>
</evidence>
<keyword evidence="4 6" id="KW-1133">Transmembrane helix</keyword>
<keyword evidence="7" id="KW-0969">Cilium</keyword>
<keyword evidence="5 6" id="KW-0472">Membrane</keyword>
<evidence type="ECO:0000256" key="3">
    <source>
        <dbReference type="ARBA" id="ARBA00022692"/>
    </source>
</evidence>
<evidence type="ECO:0000256" key="2">
    <source>
        <dbReference type="ARBA" id="ARBA00022475"/>
    </source>
</evidence>
<evidence type="ECO:0000256" key="6">
    <source>
        <dbReference type="SAM" id="Phobius"/>
    </source>
</evidence>
<evidence type="ECO:0000256" key="5">
    <source>
        <dbReference type="ARBA" id="ARBA00023136"/>
    </source>
</evidence>
<evidence type="ECO:0000313" key="7">
    <source>
        <dbReference type="EMBL" id="MBU3804290.1"/>
    </source>
</evidence>
<reference evidence="7" key="2">
    <citation type="submission" date="2021-04" db="EMBL/GenBank/DDBJ databases">
        <authorList>
            <person name="Gilroy R."/>
        </authorList>
    </citation>
    <scope>NUCLEOTIDE SEQUENCE</scope>
    <source>
        <strain evidence="7">B5-657</strain>
    </source>
</reference>